<dbReference type="GO" id="GO:0045892">
    <property type="term" value="P:negative regulation of DNA-templated transcription"/>
    <property type="evidence" value="ECO:0007669"/>
    <property type="project" value="UniProtKB-UniRule"/>
</dbReference>
<comment type="function">
    <text evidence="6">Transcriptional repressor that regulates multiple aspects of plant growth and development.</text>
</comment>
<reference evidence="9" key="1">
    <citation type="submission" date="2024-03" db="EMBL/GenBank/DDBJ databases">
        <title>WGS assembly of Saponaria officinalis var. Norfolk2.</title>
        <authorList>
            <person name="Jenkins J."/>
            <person name="Shu S."/>
            <person name="Grimwood J."/>
            <person name="Barry K."/>
            <person name="Goodstein D."/>
            <person name="Schmutz J."/>
            <person name="Leebens-Mack J."/>
            <person name="Osbourn A."/>
        </authorList>
    </citation>
    <scope>NUCLEOTIDE SEQUENCE [LARGE SCALE GENOMIC DNA]</scope>
    <source>
        <strain evidence="9">JIC</strain>
    </source>
</reference>
<accession>A0AAW1LKN3</accession>
<evidence type="ECO:0000313" key="10">
    <source>
        <dbReference type="Proteomes" id="UP001443914"/>
    </source>
</evidence>
<keyword evidence="2 6" id="KW-0678">Repressor</keyword>
<dbReference type="GO" id="GO:0005634">
    <property type="term" value="C:nucleus"/>
    <property type="evidence" value="ECO:0007669"/>
    <property type="project" value="UniProtKB-SubCell"/>
</dbReference>
<dbReference type="PANTHER" id="PTHR33057:SF70">
    <property type="entry name" value="TRANSCRIPTION REPRESSOR-RELATED"/>
    <property type="match status" value="1"/>
</dbReference>
<evidence type="ECO:0000313" key="9">
    <source>
        <dbReference type="EMBL" id="KAK9734312.1"/>
    </source>
</evidence>
<dbReference type="Proteomes" id="UP001443914">
    <property type="component" value="Unassembled WGS sequence"/>
</dbReference>
<gene>
    <name evidence="9" type="ORF">RND81_04G130800</name>
</gene>
<dbReference type="NCBIfam" id="TIGR01568">
    <property type="entry name" value="A_thal_3678"/>
    <property type="match status" value="1"/>
</dbReference>
<keyword evidence="3 6" id="KW-0805">Transcription regulation</keyword>
<keyword evidence="5 6" id="KW-0539">Nucleus</keyword>
<keyword evidence="10" id="KW-1185">Reference proteome</keyword>
<dbReference type="InterPro" id="IPR006458">
    <property type="entry name" value="Ovate_C"/>
</dbReference>
<evidence type="ECO:0000259" key="8">
    <source>
        <dbReference type="PROSITE" id="PS51754"/>
    </source>
</evidence>
<sequence>MQQNLNTLYLSLYISTKKTLLFVSSRSHLNYFSLSKKMSSTNRKKLVLNTMSVNLGCNCRKLKLSSIFNPKPKSSSKTPKYQKHHNLSYSSSTNSSTTTWDKIGNSHEYKTYYQTNSTFSPYTTTPSSTSSGWVGPKSVAVEKESDDPYLDFRQSMMQMIVENEIYSKGELKELLNCFLQLNSPSLHGVIIRVFTEIWNGFLFSGKLNYSSHGFY</sequence>
<keyword evidence="4 6" id="KW-0804">Transcription</keyword>
<organism evidence="9 10">
    <name type="scientific">Saponaria officinalis</name>
    <name type="common">Common soapwort</name>
    <name type="synonym">Lychnis saponaria</name>
    <dbReference type="NCBI Taxonomy" id="3572"/>
    <lineage>
        <taxon>Eukaryota</taxon>
        <taxon>Viridiplantae</taxon>
        <taxon>Streptophyta</taxon>
        <taxon>Embryophyta</taxon>
        <taxon>Tracheophyta</taxon>
        <taxon>Spermatophyta</taxon>
        <taxon>Magnoliopsida</taxon>
        <taxon>eudicotyledons</taxon>
        <taxon>Gunneridae</taxon>
        <taxon>Pentapetalae</taxon>
        <taxon>Caryophyllales</taxon>
        <taxon>Caryophyllaceae</taxon>
        <taxon>Caryophylleae</taxon>
        <taxon>Saponaria</taxon>
    </lineage>
</organism>
<feature type="compositionally biased region" description="Low complexity" evidence="7">
    <location>
        <begin position="88"/>
        <end position="98"/>
    </location>
</feature>
<evidence type="ECO:0000256" key="3">
    <source>
        <dbReference type="ARBA" id="ARBA00023015"/>
    </source>
</evidence>
<evidence type="ECO:0000256" key="2">
    <source>
        <dbReference type="ARBA" id="ARBA00022491"/>
    </source>
</evidence>
<comment type="subcellular location">
    <subcellularLocation>
        <location evidence="1 6">Nucleus</location>
    </subcellularLocation>
</comment>
<protein>
    <recommendedName>
        <fullName evidence="6">Transcription repressor</fullName>
    </recommendedName>
    <alternativeName>
        <fullName evidence="6">Ovate family protein</fullName>
    </alternativeName>
</protein>
<dbReference type="InterPro" id="IPR038933">
    <property type="entry name" value="Ovate"/>
</dbReference>
<dbReference type="EMBL" id="JBDFQZ010000004">
    <property type="protein sequence ID" value="KAK9734312.1"/>
    <property type="molecule type" value="Genomic_DNA"/>
</dbReference>
<comment type="caution">
    <text evidence="9">The sequence shown here is derived from an EMBL/GenBank/DDBJ whole genome shotgun (WGS) entry which is preliminary data.</text>
</comment>
<dbReference type="Pfam" id="PF04844">
    <property type="entry name" value="Ovate"/>
    <property type="match status" value="1"/>
</dbReference>
<evidence type="ECO:0000256" key="1">
    <source>
        <dbReference type="ARBA" id="ARBA00004123"/>
    </source>
</evidence>
<dbReference type="PANTHER" id="PTHR33057">
    <property type="entry name" value="TRANSCRIPTION REPRESSOR OFP7-RELATED"/>
    <property type="match status" value="1"/>
</dbReference>
<feature type="domain" description="OVATE" evidence="8">
    <location>
        <begin position="141"/>
        <end position="200"/>
    </location>
</feature>
<dbReference type="AlphaFoldDB" id="A0AAW1LKN3"/>
<feature type="region of interest" description="Disordered" evidence="7">
    <location>
        <begin position="70"/>
        <end position="98"/>
    </location>
</feature>
<evidence type="ECO:0000256" key="4">
    <source>
        <dbReference type="ARBA" id="ARBA00023163"/>
    </source>
</evidence>
<dbReference type="PROSITE" id="PS51754">
    <property type="entry name" value="OVATE"/>
    <property type="match status" value="1"/>
</dbReference>
<proteinExistence type="predicted"/>
<name>A0AAW1LKN3_SAPOF</name>
<evidence type="ECO:0000256" key="5">
    <source>
        <dbReference type="ARBA" id="ARBA00023242"/>
    </source>
</evidence>
<evidence type="ECO:0000256" key="7">
    <source>
        <dbReference type="SAM" id="MobiDB-lite"/>
    </source>
</evidence>
<evidence type="ECO:0000256" key="6">
    <source>
        <dbReference type="RuleBase" id="RU367028"/>
    </source>
</evidence>
<feature type="compositionally biased region" description="Low complexity" evidence="7">
    <location>
        <begin position="70"/>
        <end position="79"/>
    </location>
</feature>